<comment type="similarity">
    <text evidence="1">Belongs to the cutinase family.</text>
</comment>
<feature type="signal peptide" evidence="6">
    <location>
        <begin position="1"/>
        <end position="35"/>
    </location>
</feature>
<dbReference type="InterPro" id="IPR029058">
    <property type="entry name" value="AB_hydrolase_fold"/>
</dbReference>
<evidence type="ECO:0000313" key="8">
    <source>
        <dbReference type="Proteomes" id="UP000031364"/>
    </source>
</evidence>
<feature type="chain" id="PRO_5046735365" description="Cutinase" evidence="6">
    <location>
        <begin position="36"/>
        <end position="407"/>
    </location>
</feature>
<feature type="region of interest" description="Disordered" evidence="5">
    <location>
        <begin position="291"/>
        <end position="321"/>
    </location>
</feature>
<sequence length="407" mass="42629">MALCGIGPSRLPRCAVVAAMLASLVVIVSPGVASARDNCVPTIVIGVAGTDQGPAHKPPEGVDKSALTAQVGAEVAAAIAPIADKLGPLSVTPINYPATGVQWGGAVSAKFTYDISAYKLSKDTGYSRAYESLKKQAAECRSSKFALIGYSQGAHIIGDLAQSVFHGHGPVDRARVAAVVLIADPAYNGPSPRTTEAIYNQGKLTQDQDHWQIGGALGQRAAFGATDPVVSICVYGDPVCDGKDLYGQDGKLKPADNQDMHRRYIRVAFEGTSDFATWAGIQAGYLIQPARAASPPAPAPAPAELPGKPAPAPAPPSAPREPVTIAQVDGKTVTVTVVDAAGAGARAVRCWNATDATHNWKSNFLGETRVDIPRNGTFTVTCPTPPKPGTFSLEFFNWRWSPAIQWR</sequence>
<evidence type="ECO:0000256" key="6">
    <source>
        <dbReference type="SAM" id="SignalP"/>
    </source>
</evidence>
<keyword evidence="8" id="KW-1185">Reference proteome</keyword>
<dbReference type="Gene3D" id="3.40.50.1820">
    <property type="entry name" value="alpha/beta hydrolase"/>
    <property type="match status" value="1"/>
</dbReference>
<gene>
    <name evidence="7" type="ORF">FG87_04480</name>
</gene>
<dbReference type="Proteomes" id="UP000031364">
    <property type="component" value="Unassembled WGS sequence"/>
</dbReference>
<dbReference type="EMBL" id="JNFP01000004">
    <property type="protein sequence ID" value="KIA66067.1"/>
    <property type="molecule type" value="Genomic_DNA"/>
</dbReference>
<organism evidence="7 8">
    <name type="scientific">Nocardia vulneris</name>
    <dbReference type="NCBI Taxonomy" id="1141657"/>
    <lineage>
        <taxon>Bacteria</taxon>
        <taxon>Bacillati</taxon>
        <taxon>Actinomycetota</taxon>
        <taxon>Actinomycetes</taxon>
        <taxon>Mycobacteriales</taxon>
        <taxon>Nocardiaceae</taxon>
        <taxon>Nocardia</taxon>
    </lineage>
</organism>
<evidence type="ECO:0000313" key="7">
    <source>
        <dbReference type="EMBL" id="KIA66067.1"/>
    </source>
</evidence>
<comment type="caution">
    <text evidence="7">The sequence shown here is derived from an EMBL/GenBank/DDBJ whole genome shotgun (WGS) entry which is preliminary data.</text>
</comment>
<proteinExistence type="inferred from homology"/>
<keyword evidence="4" id="KW-1015">Disulfide bond</keyword>
<evidence type="ECO:0000256" key="4">
    <source>
        <dbReference type="ARBA" id="ARBA00023157"/>
    </source>
</evidence>
<evidence type="ECO:0000256" key="1">
    <source>
        <dbReference type="ARBA" id="ARBA00007534"/>
    </source>
</evidence>
<keyword evidence="3" id="KW-0378">Hydrolase</keyword>
<dbReference type="Pfam" id="PF01083">
    <property type="entry name" value="Cutinase"/>
    <property type="match status" value="1"/>
</dbReference>
<evidence type="ECO:0000256" key="5">
    <source>
        <dbReference type="SAM" id="MobiDB-lite"/>
    </source>
</evidence>
<feature type="compositionally biased region" description="Pro residues" evidence="5">
    <location>
        <begin position="295"/>
        <end position="319"/>
    </location>
</feature>
<evidence type="ECO:0008006" key="9">
    <source>
        <dbReference type="Google" id="ProtNLM"/>
    </source>
</evidence>
<protein>
    <recommendedName>
        <fullName evidence="9">Cutinase</fullName>
    </recommendedName>
</protein>
<accession>A0ABR4ZKY1</accession>
<keyword evidence="6" id="KW-0732">Signal</keyword>
<keyword evidence="2" id="KW-0719">Serine esterase</keyword>
<name>A0ABR4ZKY1_9NOCA</name>
<dbReference type="InterPro" id="IPR000675">
    <property type="entry name" value="Cutinase/axe"/>
</dbReference>
<reference evidence="7 8" key="1">
    <citation type="journal article" date="2014" name="Int. J. Syst. Evol. Microbiol.">
        <title>Nocardia vulneris sp. nov., isolated from wounds of human patients in North America.</title>
        <authorList>
            <person name="Lasker B.A."/>
            <person name="Bell M."/>
            <person name="Klenk H.P."/>
            <person name="Sproer C."/>
            <person name="Schumann C."/>
            <person name="Schumann P."/>
            <person name="Brown J.M."/>
        </authorList>
    </citation>
    <scope>NUCLEOTIDE SEQUENCE [LARGE SCALE GENOMIC DNA]</scope>
    <source>
        <strain evidence="7 8">W9851</strain>
    </source>
</reference>
<dbReference type="SUPFAM" id="SSF53474">
    <property type="entry name" value="alpha/beta-Hydrolases"/>
    <property type="match status" value="1"/>
</dbReference>
<dbReference type="PANTHER" id="PTHR33630:SF9">
    <property type="entry name" value="CUTINASE 4"/>
    <property type="match status" value="1"/>
</dbReference>
<evidence type="ECO:0000256" key="2">
    <source>
        <dbReference type="ARBA" id="ARBA00022487"/>
    </source>
</evidence>
<dbReference type="PANTHER" id="PTHR33630">
    <property type="entry name" value="CUTINASE RV1984C-RELATED-RELATED"/>
    <property type="match status" value="1"/>
</dbReference>
<dbReference type="SMART" id="SM01110">
    <property type="entry name" value="Cutinase"/>
    <property type="match status" value="1"/>
</dbReference>
<evidence type="ECO:0000256" key="3">
    <source>
        <dbReference type="ARBA" id="ARBA00022801"/>
    </source>
</evidence>